<evidence type="ECO:0000313" key="2">
    <source>
        <dbReference type="EMBL" id="MFC7667500.1"/>
    </source>
</evidence>
<feature type="signal peptide" evidence="1">
    <location>
        <begin position="1"/>
        <end position="18"/>
    </location>
</feature>
<evidence type="ECO:0000313" key="3">
    <source>
        <dbReference type="Proteomes" id="UP001596513"/>
    </source>
</evidence>
<dbReference type="RefSeq" id="WP_380202073.1">
    <property type="nucleotide sequence ID" value="NZ_JBHTEK010000001.1"/>
</dbReference>
<reference evidence="3" key="1">
    <citation type="journal article" date="2019" name="Int. J. Syst. Evol. Microbiol.">
        <title>The Global Catalogue of Microorganisms (GCM) 10K type strain sequencing project: providing services to taxonomists for standard genome sequencing and annotation.</title>
        <authorList>
            <consortium name="The Broad Institute Genomics Platform"/>
            <consortium name="The Broad Institute Genome Sequencing Center for Infectious Disease"/>
            <person name="Wu L."/>
            <person name="Ma J."/>
        </authorList>
    </citation>
    <scope>NUCLEOTIDE SEQUENCE [LARGE SCALE GENOMIC DNA]</scope>
    <source>
        <strain evidence="3">JCM 19635</strain>
    </source>
</reference>
<evidence type="ECO:0000256" key="1">
    <source>
        <dbReference type="SAM" id="SignalP"/>
    </source>
</evidence>
<gene>
    <name evidence="2" type="ORF">ACFQT0_08955</name>
</gene>
<name>A0ABW2U2D1_9BACT</name>
<organism evidence="2 3">
    <name type="scientific">Hymenobacter humi</name>
    <dbReference type="NCBI Taxonomy" id="1411620"/>
    <lineage>
        <taxon>Bacteria</taxon>
        <taxon>Pseudomonadati</taxon>
        <taxon>Bacteroidota</taxon>
        <taxon>Cytophagia</taxon>
        <taxon>Cytophagales</taxon>
        <taxon>Hymenobacteraceae</taxon>
        <taxon>Hymenobacter</taxon>
    </lineage>
</organism>
<comment type="caution">
    <text evidence="2">The sequence shown here is derived from an EMBL/GenBank/DDBJ whole genome shotgun (WGS) entry which is preliminary data.</text>
</comment>
<proteinExistence type="predicted"/>
<dbReference type="EMBL" id="JBHTEK010000001">
    <property type="protein sequence ID" value="MFC7667500.1"/>
    <property type="molecule type" value="Genomic_DNA"/>
</dbReference>
<protein>
    <submittedName>
        <fullName evidence="2">Uncharacterized protein</fullName>
    </submittedName>
</protein>
<accession>A0ABW2U2D1</accession>
<dbReference type="Proteomes" id="UP001596513">
    <property type="component" value="Unassembled WGS sequence"/>
</dbReference>
<feature type="chain" id="PRO_5045614847" evidence="1">
    <location>
        <begin position="19"/>
        <end position="79"/>
    </location>
</feature>
<sequence>MKHFFLALCLWLPRAVLAFQPLEPLQIAEQFVAPAGWADMKAYLCCEAAGQAKRETLGQQIPARLQRSCRSCNRVPPPQ</sequence>
<keyword evidence="3" id="KW-1185">Reference proteome</keyword>
<keyword evidence="1" id="KW-0732">Signal</keyword>